<organism evidence="1 2">
    <name type="scientific">Trifolium medium</name>
    <dbReference type="NCBI Taxonomy" id="97028"/>
    <lineage>
        <taxon>Eukaryota</taxon>
        <taxon>Viridiplantae</taxon>
        <taxon>Streptophyta</taxon>
        <taxon>Embryophyta</taxon>
        <taxon>Tracheophyta</taxon>
        <taxon>Spermatophyta</taxon>
        <taxon>Magnoliopsida</taxon>
        <taxon>eudicotyledons</taxon>
        <taxon>Gunneridae</taxon>
        <taxon>Pentapetalae</taxon>
        <taxon>rosids</taxon>
        <taxon>fabids</taxon>
        <taxon>Fabales</taxon>
        <taxon>Fabaceae</taxon>
        <taxon>Papilionoideae</taxon>
        <taxon>50 kb inversion clade</taxon>
        <taxon>NPAAA clade</taxon>
        <taxon>Hologalegina</taxon>
        <taxon>IRL clade</taxon>
        <taxon>Trifolieae</taxon>
        <taxon>Trifolium</taxon>
    </lineage>
</organism>
<protein>
    <submittedName>
        <fullName evidence="1">Uncharacterized protein</fullName>
    </submittedName>
</protein>
<accession>A0A392PBB2</accession>
<name>A0A392PBB2_9FABA</name>
<feature type="non-terminal residue" evidence="1">
    <location>
        <position position="71"/>
    </location>
</feature>
<comment type="caution">
    <text evidence="1">The sequence shown here is derived from an EMBL/GenBank/DDBJ whole genome shotgun (WGS) entry which is preliminary data.</text>
</comment>
<sequence>MSASSSTLSCSCRVRSVTILSTILPQDTESKRIGDSQMSRVEATAVNLSSISPAWSSRTRAGTFEAVFQES</sequence>
<dbReference type="AlphaFoldDB" id="A0A392PBB2"/>
<dbReference type="Proteomes" id="UP000265520">
    <property type="component" value="Unassembled WGS sequence"/>
</dbReference>
<reference evidence="1 2" key="1">
    <citation type="journal article" date="2018" name="Front. Plant Sci.">
        <title>Red Clover (Trifolium pratense) and Zigzag Clover (T. medium) - A Picture of Genomic Similarities and Differences.</title>
        <authorList>
            <person name="Dluhosova J."/>
            <person name="Istvanek J."/>
            <person name="Nedelnik J."/>
            <person name="Repkova J."/>
        </authorList>
    </citation>
    <scope>NUCLEOTIDE SEQUENCE [LARGE SCALE GENOMIC DNA]</scope>
    <source>
        <strain evidence="2">cv. 10/8</strain>
        <tissue evidence="1">Leaf</tissue>
    </source>
</reference>
<evidence type="ECO:0000313" key="1">
    <source>
        <dbReference type="EMBL" id="MCI08927.1"/>
    </source>
</evidence>
<evidence type="ECO:0000313" key="2">
    <source>
        <dbReference type="Proteomes" id="UP000265520"/>
    </source>
</evidence>
<keyword evidence="2" id="KW-1185">Reference proteome</keyword>
<dbReference type="EMBL" id="LXQA010070820">
    <property type="protein sequence ID" value="MCI08927.1"/>
    <property type="molecule type" value="Genomic_DNA"/>
</dbReference>
<proteinExistence type="predicted"/>